<keyword evidence="3" id="KW-0731">Sigma factor</keyword>
<evidence type="ECO:0000256" key="3">
    <source>
        <dbReference type="ARBA" id="ARBA00023082"/>
    </source>
</evidence>
<dbReference type="SUPFAM" id="SSF88659">
    <property type="entry name" value="Sigma3 and sigma4 domains of RNA polymerase sigma factors"/>
    <property type="match status" value="1"/>
</dbReference>
<dbReference type="InterPro" id="IPR039425">
    <property type="entry name" value="RNA_pol_sigma-70-like"/>
</dbReference>
<dbReference type="Pfam" id="PF04542">
    <property type="entry name" value="Sigma70_r2"/>
    <property type="match status" value="1"/>
</dbReference>
<accession>A0A840CW62</accession>
<keyword evidence="2" id="KW-0805">Transcription regulation</keyword>
<dbReference type="Gene3D" id="1.10.1740.10">
    <property type="match status" value="1"/>
</dbReference>
<dbReference type="NCBIfam" id="TIGR02937">
    <property type="entry name" value="sigma70-ECF"/>
    <property type="match status" value="1"/>
</dbReference>
<organism evidence="7 8">
    <name type="scientific">Bacteroides reticulotermitis</name>
    <dbReference type="NCBI Taxonomy" id="1133319"/>
    <lineage>
        <taxon>Bacteria</taxon>
        <taxon>Pseudomonadati</taxon>
        <taxon>Bacteroidota</taxon>
        <taxon>Bacteroidia</taxon>
        <taxon>Bacteroidales</taxon>
        <taxon>Bacteroidaceae</taxon>
        <taxon>Bacteroides</taxon>
    </lineage>
</organism>
<dbReference type="Pfam" id="PF08281">
    <property type="entry name" value="Sigma70_r4_2"/>
    <property type="match status" value="1"/>
</dbReference>
<evidence type="ECO:0000256" key="2">
    <source>
        <dbReference type="ARBA" id="ARBA00023015"/>
    </source>
</evidence>
<evidence type="ECO:0000259" key="6">
    <source>
        <dbReference type="Pfam" id="PF08281"/>
    </source>
</evidence>
<proteinExistence type="inferred from homology"/>
<gene>
    <name evidence="7" type="ORF">GGR06_000047</name>
</gene>
<name>A0A840CW62_9BACE</name>
<comment type="caution">
    <text evidence="7">The sequence shown here is derived from an EMBL/GenBank/DDBJ whole genome shotgun (WGS) entry which is preliminary data.</text>
</comment>
<dbReference type="AlphaFoldDB" id="A0A840CW62"/>
<dbReference type="GO" id="GO:0006352">
    <property type="term" value="P:DNA-templated transcription initiation"/>
    <property type="evidence" value="ECO:0007669"/>
    <property type="project" value="InterPro"/>
</dbReference>
<dbReference type="CDD" id="cd06171">
    <property type="entry name" value="Sigma70_r4"/>
    <property type="match status" value="1"/>
</dbReference>
<dbReference type="RefSeq" id="WP_183207445.1">
    <property type="nucleotide sequence ID" value="NZ_JACIER010000001.1"/>
</dbReference>
<evidence type="ECO:0000256" key="1">
    <source>
        <dbReference type="ARBA" id="ARBA00010641"/>
    </source>
</evidence>
<dbReference type="SUPFAM" id="SSF88946">
    <property type="entry name" value="Sigma2 domain of RNA polymerase sigma factors"/>
    <property type="match status" value="1"/>
</dbReference>
<evidence type="ECO:0000313" key="8">
    <source>
        <dbReference type="Proteomes" id="UP000560658"/>
    </source>
</evidence>
<reference evidence="7" key="1">
    <citation type="submission" date="2020-08" db="EMBL/GenBank/DDBJ databases">
        <title>Genomic Encyclopedia of Type Strains, Phase IV (KMG-IV): sequencing the most valuable type-strain genomes for metagenomic binning, comparative biology and taxonomic classification.</title>
        <authorList>
            <person name="Goeker M."/>
        </authorList>
    </citation>
    <scope>NUCLEOTIDE SEQUENCE [LARGE SCALE GENOMIC DNA]</scope>
    <source>
        <strain evidence="7">DSM 105720</strain>
    </source>
</reference>
<dbReference type="PANTHER" id="PTHR43133:SF45">
    <property type="entry name" value="RNA POLYMERASE ECF-TYPE SIGMA FACTOR"/>
    <property type="match status" value="1"/>
</dbReference>
<dbReference type="EMBL" id="JACIER010000001">
    <property type="protein sequence ID" value="MBB4042288.1"/>
    <property type="molecule type" value="Genomic_DNA"/>
</dbReference>
<feature type="domain" description="RNA polymerase sigma-70 region 2" evidence="5">
    <location>
        <begin position="15"/>
        <end position="77"/>
    </location>
</feature>
<dbReference type="InterPro" id="IPR007627">
    <property type="entry name" value="RNA_pol_sigma70_r2"/>
</dbReference>
<dbReference type="InterPro" id="IPR013325">
    <property type="entry name" value="RNA_pol_sigma_r2"/>
</dbReference>
<evidence type="ECO:0000256" key="4">
    <source>
        <dbReference type="ARBA" id="ARBA00023163"/>
    </source>
</evidence>
<dbReference type="GO" id="GO:0003677">
    <property type="term" value="F:DNA binding"/>
    <property type="evidence" value="ECO:0007669"/>
    <property type="project" value="InterPro"/>
</dbReference>
<dbReference type="Proteomes" id="UP000560658">
    <property type="component" value="Unassembled WGS sequence"/>
</dbReference>
<keyword evidence="8" id="KW-1185">Reference proteome</keyword>
<dbReference type="InterPro" id="IPR013324">
    <property type="entry name" value="RNA_pol_sigma_r3/r4-like"/>
</dbReference>
<sequence>MEHLQKEFLKILADYQGIIHKVNLIYFRSEPDKQDNFQEIVYQLWRSFPTLKGRDKLASWIYAVAINTSISKIRKDSKLKYCDSIPDFIAAEQSESNENYHKLVEALYRLNEVDKSIMLLYLEDYSYEEISDIVGISASNVGVKIHRLKVQLQKQLNN</sequence>
<feature type="domain" description="RNA polymerase sigma factor 70 region 4 type 2" evidence="6">
    <location>
        <begin position="102"/>
        <end position="152"/>
    </location>
</feature>
<evidence type="ECO:0000313" key="7">
    <source>
        <dbReference type="EMBL" id="MBB4042288.1"/>
    </source>
</evidence>
<dbReference type="GO" id="GO:0016987">
    <property type="term" value="F:sigma factor activity"/>
    <property type="evidence" value="ECO:0007669"/>
    <property type="project" value="UniProtKB-KW"/>
</dbReference>
<dbReference type="PANTHER" id="PTHR43133">
    <property type="entry name" value="RNA POLYMERASE ECF-TYPE SIGMA FACTO"/>
    <property type="match status" value="1"/>
</dbReference>
<evidence type="ECO:0000259" key="5">
    <source>
        <dbReference type="Pfam" id="PF04542"/>
    </source>
</evidence>
<dbReference type="InterPro" id="IPR014284">
    <property type="entry name" value="RNA_pol_sigma-70_dom"/>
</dbReference>
<comment type="similarity">
    <text evidence="1">Belongs to the sigma-70 factor family. ECF subfamily.</text>
</comment>
<dbReference type="InterPro" id="IPR013249">
    <property type="entry name" value="RNA_pol_sigma70_r4_t2"/>
</dbReference>
<keyword evidence="4" id="KW-0804">Transcription</keyword>
<dbReference type="Gene3D" id="1.10.10.10">
    <property type="entry name" value="Winged helix-like DNA-binding domain superfamily/Winged helix DNA-binding domain"/>
    <property type="match status" value="1"/>
</dbReference>
<dbReference type="InterPro" id="IPR036388">
    <property type="entry name" value="WH-like_DNA-bd_sf"/>
</dbReference>
<protein>
    <submittedName>
        <fullName evidence="7">RNA polymerase sigma-70 factor (ECF subfamily)</fullName>
    </submittedName>
</protein>